<keyword evidence="1" id="KW-0812">Transmembrane</keyword>
<protein>
    <submittedName>
        <fullName evidence="2">Uncharacterized protein</fullName>
    </submittedName>
</protein>
<gene>
    <name evidence="2" type="ORF">AAFF_G00262440</name>
</gene>
<dbReference type="AlphaFoldDB" id="A0AAD7SSS8"/>
<reference evidence="2" key="1">
    <citation type="journal article" date="2023" name="Science">
        <title>Genome structures resolve the early diversification of teleost fishes.</title>
        <authorList>
            <person name="Parey E."/>
            <person name="Louis A."/>
            <person name="Montfort J."/>
            <person name="Bouchez O."/>
            <person name="Roques C."/>
            <person name="Iampietro C."/>
            <person name="Lluch J."/>
            <person name="Castinel A."/>
            <person name="Donnadieu C."/>
            <person name="Desvignes T."/>
            <person name="Floi Bucao C."/>
            <person name="Jouanno E."/>
            <person name="Wen M."/>
            <person name="Mejri S."/>
            <person name="Dirks R."/>
            <person name="Jansen H."/>
            <person name="Henkel C."/>
            <person name="Chen W.J."/>
            <person name="Zahm M."/>
            <person name="Cabau C."/>
            <person name="Klopp C."/>
            <person name="Thompson A.W."/>
            <person name="Robinson-Rechavi M."/>
            <person name="Braasch I."/>
            <person name="Lecointre G."/>
            <person name="Bobe J."/>
            <person name="Postlethwait J.H."/>
            <person name="Berthelot C."/>
            <person name="Roest Crollius H."/>
            <person name="Guiguen Y."/>
        </authorList>
    </citation>
    <scope>NUCLEOTIDE SEQUENCE</scope>
    <source>
        <strain evidence="2">NC1722</strain>
    </source>
</reference>
<proteinExistence type="predicted"/>
<keyword evidence="1" id="KW-1133">Transmembrane helix</keyword>
<evidence type="ECO:0000313" key="3">
    <source>
        <dbReference type="Proteomes" id="UP001221898"/>
    </source>
</evidence>
<dbReference type="EMBL" id="JAINUG010000036">
    <property type="protein sequence ID" value="KAJ8408016.1"/>
    <property type="molecule type" value="Genomic_DNA"/>
</dbReference>
<comment type="caution">
    <text evidence="2">The sequence shown here is derived from an EMBL/GenBank/DDBJ whole genome shotgun (WGS) entry which is preliminary data.</text>
</comment>
<evidence type="ECO:0000313" key="2">
    <source>
        <dbReference type="EMBL" id="KAJ8408016.1"/>
    </source>
</evidence>
<accession>A0AAD7SSS8</accession>
<evidence type="ECO:0000256" key="1">
    <source>
        <dbReference type="SAM" id="Phobius"/>
    </source>
</evidence>
<organism evidence="2 3">
    <name type="scientific">Aldrovandia affinis</name>
    <dbReference type="NCBI Taxonomy" id="143900"/>
    <lineage>
        <taxon>Eukaryota</taxon>
        <taxon>Metazoa</taxon>
        <taxon>Chordata</taxon>
        <taxon>Craniata</taxon>
        <taxon>Vertebrata</taxon>
        <taxon>Euteleostomi</taxon>
        <taxon>Actinopterygii</taxon>
        <taxon>Neopterygii</taxon>
        <taxon>Teleostei</taxon>
        <taxon>Notacanthiformes</taxon>
        <taxon>Halosauridae</taxon>
        <taxon>Aldrovandia</taxon>
    </lineage>
</organism>
<feature type="transmembrane region" description="Helical" evidence="1">
    <location>
        <begin position="6"/>
        <end position="29"/>
    </location>
</feature>
<name>A0AAD7SSS8_9TELE</name>
<sequence length="185" mass="19848">MNKLGRNAWIGLGVGATAGIGLVLFLVMYKKMKLRICQRLSLPNKTDALALHSTDGPSTATVSHEMQAGSSLGTLALGLERGLSVEQQAELKNQLDEVLLCVAHLRGEVASLQGGLQDMAVQIVQDVKSGLEESQKTTRRRRHILSRERTDSMSSSSIYFNASAGIASHYDGESEAGYTTANAES</sequence>
<keyword evidence="1" id="KW-0472">Membrane</keyword>
<keyword evidence="3" id="KW-1185">Reference proteome</keyword>
<dbReference type="Proteomes" id="UP001221898">
    <property type="component" value="Unassembled WGS sequence"/>
</dbReference>